<sequence>MPKMLTMDERFEAIVADVALTPEAKMGPLREPDPERRLPDETEGGPEEREPAEEK</sequence>
<evidence type="ECO:0000313" key="3">
    <source>
        <dbReference type="Proteomes" id="UP001585053"/>
    </source>
</evidence>
<reference evidence="2 3" key="1">
    <citation type="submission" date="2024-01" db="EMBL/GenBank/DDBJ databases">
        <title>Genome mining of biosynthetic gene clusters to explore secondary metabolites of Streptomyces sp.</title>
        <authorList>
            <person name="Baig A."/>
            <person name="Ajitkumar Shintre N."/>
            <person name="Kumar H."/>
            <person name="Anbarasu A."/>
            <person name="Ramaiah S."/>
        </authorList>
    </citation>
    <scope>NUCLEOTIDE SEQUENCE [LARGE SCALE GENOMIC DNA]</scope>
    <source>
        <strain evidence="2 3">A01</strain>
    </source>
</reference>
<dbReference type="RefSeq" id="WP_014910228.1">
    <property type="nucleotide sequence ID" value="NZ_JAYMRS010000015.1"/>
</dbReference>
<dbReference type="Proteomes" id="UP001585053">
    <property type="component" value="Unassembled WGS sequence"/>
</dbReference>
<protein>
    <submittedName>
        <fullName evidence="2">Uncharacterized protein</fullName>
    </submittedName>
</protein>
<feature type="region of interest" description="Disordered" evidence="1">
    <location>
        <begin position="20"/>
        <end position="55"/>
    </location>
</feature>
<comment type="caution">
    <text evidence="2">The sequence shown here is derived from an EMBL/GenBank/DDBJ whole genome shotgun (WGS) entry which is preliminary data.</text>
</comment>
<gene>
    <name evidence="2" type="ORF">VSQ78_24405</name>
</gene>
<evidence type="ECO:0000256" key="1">
    <source>
        <dbReference type="SAM" id="MobiDB-lite"/>
    </source>
</evidence>
<dbReference type="EMBL" id="JAYMRS010000015">
    <property type="protein sequence ID" value="MFB8770858.1"/>
    <property type="molecule type" value="Genomic_DNA"/>
</dbReference>
<evidence type="ECO:0000313" key="2">
    <source>
        <dbReference type="EMBL" id="MFB8770858.1"/>
    </source>
</evidence>
<name>A0ABV5E1Y5_9ACTN</name>
<organism evidence="2 3">
    <name type="scientific">Nocardiopsis alba</name>
    <dbReference type="NCBI Taxonomy" id="53437"/>
    <lineage>
        <taxon>Bacteria</taxon>
        <taxon>Bacillati</taxon>
        <taxon>Actinomycetota</taxon>
        <taxon>Actinomycetes</taxon>
        <taxon>Streptosporangiales</taxon>
        <taxon>Nocardiopsidaceae</taxon>
        <taxon>Nocardiopsis</taxon>
    </lineage>
</organism>
<accession>A0ABV5E1Y5</accession>
<keyword evidence="3" id="KW-1185">Reference proteome</keyword>
<feature type="compositionally biased region" description="Basic and acidic residues" evidence="1">
    <location>
        <begin position="28"/>
        <end position="55"/>
    </location>
</feature>
<proteinExistence type="predicted"/>